<dbReference type="Pfam" id="PF07714">
    <property type="entry name" value="PK_Tyr_Ser-Thr"/>
    <property type="match status" value="1"/>
</dbReference>
<reference evidence="15" key="1">
    <citation type="journal article" date="2016" name="Nature">
        <title>The genome of the seagrass Zostera marina reveals angiosperm adaptation to the sea.</title>
        <authorList>
            <person name="Olsen J.L."/>
            <person name="Rouze P."/>
            <person name="Verhelst B."/>
            <person name="Lin Y.-C."/>
            <person name="Bayer T."/>
            <person name="Collen J."/>
            <person name="Dattolo E."/>
            <person name="De Paoli E."/>
            <person name="Dittami S."/>
            <person name="Maumus F."/>
            <person name="Michel G."/>
            <person name="Kersting A."/>
            <person name="Lauritano C."/>
            <person name="Lohaus R."/>
            <person name="Toepel M."/>
            <person name="Tonon T."/>
            <person name="Vanneste K."/>
            <person name="Amirebrahimi M."/>
            <person name="Brakel J."/>
            <person name="Bostroem C."/>
            <person name="Chovatia M."/>
            <person name="Grimwood J."/>
            <person name="Jenkins J.W."/>
            <person name="Jueterbock A."/>
            <person name="Mraz A."/>
            <person name="Stam W.T."/>
            <person name="Tice H."/>
            <person name="Bornberg-Bauer E."/>
            <person name="Green P.J."/>
            <person name="Pearson G.A."/>
            <person name="Procaccini G."/>
            <person name="Duarte C.M."/>
            <person name="Schmutz J."/>
            <person name="Reusch T.B.H."/>
            <person name="Van de Peer Y."/>
        </authorList>
    </citation>
    <scope>NUCLEOTIDE SEQUENCE [LARGE SCALE GENOMIC DNA]</scope>
    <source>
        <strain evidence="15">cv. Finnish</strain>
    </source>
</reference>
<dbReference type="SUPFAM" id="SSF56112">
    <property type="entry name" value="Protein kinase-like (PK-like)"/>
    <property type="match status" value="1"/>
</dbReference>
<evidence type="ECO:0000256" key="10">
    <source>
        <dbReference type="RuleBase" id="RU000304"/>
    </source>
</evidence>
<accession>A0A0K9PPE2</accession>
<sequence length="415" mass="46184">METTVTQEQPTSIHYHRHGSNTVYIIAVAIAITVLAVAGASLIVFFLCRRFNNKCTGTKENSALEEGDSTSKNKKNKNSFNSHDGSGNPISSADLKQMKNKKTRNAQVLTYRELEIATEGFVGKNVIGFGRFGVVYKGNLEGRVVAIKMLNREGNQGEREFRVEVDVMSRLDSPDLVGLLGYCADQQHRLLVFEFMANGNLYQHLHQNQVNRANEVNEPKPILEWSTRVRIALDCARALEFLHESTVPTVVIHRDFKCRNILLDENLRAKVSDFGMAKIGSDKVHGQVLTRVLGTTGYVAPEYALTGNLTTKSDVYSYGVVLLELITGRVPVDFKRPPGEQVLVLWALPRLTNRQKLIQMVDPNLQGRFSNKELIQVAAIAAVCVQSESDYRPLMTDVVQSLIPLVKNPNASSLS</sequence>
<dbReference type="PROSITE" id="PS00107">
    <property type="entry name" value="PROTEIN_KINASE_ATP"/>
    <property type="match status" value="1"/>
</dbReference>
<dbReference type="InterPro" id="IPR001245">
    <property type="entry name" value="Ser-Thr/Tyr_kinase_cat_dom"/>
</dbReference>
<dbReference type="InterPro" id="IPR008271">
    <property type="entry name" value="Ser/Thr_kinase_AS"/>
</dbReference>
<keyword evidence="4" id="KW-0808">Transferase</keyword>
<dbReference type="STRING" id="29655.A0A0K9PPE2"/>
<keyword evidence="7 9" id="KW-0067">ATP-binding</keyword>
<evidence type="ECO:0000313" key="15">
    <source>
        <dbReference type="Proteomes" id="UP000036987"/>
    </source>
</evidence>
<evidence type="ECO:0000256" key="12">
    <source>
        <dbReference type="SAM" id="Phobius"/>
    </source>
</evidence>
<keyword evidence="3 10" id="KW-0723">Serine/threonine-protein kinase</keyword>
<keyword evidence="5 9" id="KW-0547">Nucleotide-binding</keyword>
<dbReference type="PROSITE" id="PS00108">
    <property type="entry name" value="PROTEIN_KINASE_ST"/>
    <property type="match status" value="1"/>
</dbReference>
<evidence type="ECO:0000256" key="6">
    <source>
        <dbReference type="ARBA" id="ARBA00022777"/>
    </source>
</evidence>
<dbReference type="EMBL" id="LFYR01000692">
    <property type="protein sequence ID" value="KMZ70943.1"/>
    <property type="molecule type" value="Genomic_DNA"/>
</dbReference>
<keyword evidence="12" id="KW-1133">Transmembrane helix</keyword>
<dbReference type="Gene3D" id="1.10.510.10">
    <property type="entry name" value="Transferase(Phosphotransferase) domain 1"/>
    <property type="match status" value="1"/>
</dbReference>
<dbReference type="GO" id="GO:0005524">
    <property type="term" value="F:ATP binding"/>
    <property type="evidence" value="ECO:0007669"/>
    <property type="project" value="UniProtKB-UniRule"/>
</dbReference>
<dbReference type="Proteomes" id="UP000036987">
    <property type="component" value="Unassembled WGS sequence"/>
</dbReference>
<dbReference type="FunFam" id="1.10.510.10:FF:000051">
    <property type="entry name" value="Receptor-like serine/threonine-protein kinase ALE2"/>
    <property type="match status" value="1"/>
</dbReference>
<comment type="caution">
    <text evidence="14">The sequence shown here is derived from an EMBL/GenBank/DDBJ whole genome shotgun (WGS) entry which is preliminary data.</text>
</comment>
<dbReference type="PANTHER" id="PTHR47985:SF1">
    <property type="entry name" value="PROTEIN KINASE SUPERFAMILY PROTEIN"/>
    <property type="match status" value="1"/>
</dbReference>
<evidence type="ECO:0000256" key="9">
    <source>
        <dbReference type="PROSITE-ProRule" id="PRU10141"/>
    </source>
</evidence>
<evidence type="ECO:0000256" key="11">
    <source>
        <dbReference type="SAM" id="MobiDB-lite"/>
    </source>
</evidence>
<keyword evidence="6 14" id="KW-0418">Kinase</keyword>
<feature type="transmembrane region" description="Helical" evidence="12">
    <location>
        <begin position="23"/>
        <end position="47"/>
    </location>
</feature>
<evidence type="ECO:0000256" key="4">
    <source>
        <dbReference type="ARBA" id="ARBA00022679"/>
    </source>
</evidence>
<proteinExistence type="inferred from homology"/>
<dbReference type="GO" id="GO:0004674">
    <property type="term" value="F:protein serine/threonine kinase activity"/>
    <property type="evidence" value="ECO:0007669"/>
    <property type="project" value="UniProtKB-KW"/>
</dbReference>
<keyword evidence="12" id="KW-0812">Transmembrane</keyword>
<evidence type="ECO:0000256" key="2">
    <source>
        <dbReference type="ARBA" id="ARBA00022475"/>
    </source>
</evidence>
<organism evidence="14 15">
    <name type="scientific">Zostera marina</name>
    <name type="common">Eelgrass</name>
    <dbReference type="NCBI Taxonomy" id="29655"/>
    <lineage>
        <taxon>Eukaryota</taxon>
        <taxon>Viridiplantae</taxon>
        <taxon>Streptophyta</taxon>
        <taxon>Embryophyta</taxon>
        <taxon>Tracheophyta</taxon>
        <taxon>Spermatophyta</taxon>
        <taxon>Magnoliopsida</taxon>
        <taxon>Liliopsida</taxon>
        <taxon>Zosteraceae</taxon>
        <taxon>Zostera</taxon>
    </lineage>
</organism>
<dbReference type="InterPro" id="IPR000719">
    <property type="entry name" value="Prot_kinase_dom"/>
</dbReference>
<dbReference type="InterPro" id="IPR017441">
    <property type="entry name" value="Protein_kinase_ATP_BS"/>
</dbReference>
<feature type="binding site" evidence="9">
    <location>
        <position position="148"/>
    </location>
    <ligand>
        <name>ATP</name>
        <dbReference type="ChEBI" id="CHEBI:30616"/>
    </ligand>
</feature>
<keyword evidence="15" id="KW-1185">Reference proteome</keyword>
<evidence type="ECO:0000256" key="5">
    <source>
        <dbReference type="ARBA" id="ARBA00022741"/>
    </source>
</evidence>
<evidence type="ECO:0000256" key="3">
    <source>
        <dbReference type="ARBA" id="ARBA00022527"/>
    </source>
</evidence>
<dbReference type="GO" id="GO:0005886">
    <property type="term" value="C:plasma membrane"/>
    <property type="evidence" value="ECO:0007669"/>
    <property type="project" value="UniProtKB-SubCell"/>
</dbReference>
<feature type="region of interest" description="Disordered" evidence="11">
    <location>
        <begin position="58"/>
        <end position="99"/>
    </location>
</feature>
<dbReference type="OrthoDB" id="4062651at2759"/>
<evidence type="ECO:0000256" key="7">
    <source>
        <dbReference type="ARBA" id="ARBA00022840"/>
    </source>
</evidence>
<dbReference type="GO" id="GO:0004672">
    <property type="term" value="F:protein kinase activity"/>
    <property type="evidence" value="ECO:0000318"/>
    <property type="project" value="GO_Central"/>
</dbReference>
<evidence type="ECO:0000259" key="13">
    <source>
        <dbReference type="PROSITE" id="PS50011"/>
    </source>
</evidence>
<keyword evidence="8 12" id="KW-0472">Membrane</keyword>
<dbReference type="AlphaFoldDB" id="A0A0K9PPE2"/>
<dbReference type="InterPro" id="IPR011009">
    <property type="entry name" value="Kinase-like_dom_sf"/>
</dbReference>
<evidence type="ECO:0000256" key="1">
    <source>
        <dbReference type="ARBA" id="ARBA00004236"/>
    </source>
</evidence>
<name>A0A0K9PPE2_ZOSMR</name>
<evidence type="ECO:0000313" key="14">
    <source>
        <dbReference type="EMBL" id="KMZ70943.1"/>
    </source>
</evidence>
<comment type="subcellular location">
    <subcellularLocation>
        <location evidence="1">Cell membrane</location>
    </subcellularLocation>
</comment>
<evidence type="ECO:0000256" key="8">
    <source>
        <dbReference type="ARBA" id="ARBA00023136"/>
    </source>
</evidence>
<dbReference type="PANTHER" id="PTHR47985">
    <property type="entry name" value="OS07G0668900 PROTEIN"/>
    <property type="match status" value="1"/>
</dbReference>
<feature type="domain" description="Protein kinase" evidence="13">
    <location>
        <begin position="121"/>
        <end position="406"/>
    </location>
</feature>
<protein>
    <submittedName>
        <fullName evidence="14">Protein kinase</fullName>
    </submittedName>
</protein>
<dbReference type="PROSITE" id="PS50011">
    <property type="entry name" value="PROTEIN_KINASE_DOM"/>
    <property type="match status" value="1"/>
</dbReference>
<gene>
    <name evidence="14" type="ORF">ZOSMA_18G00340</name>
</gene>
<comment type="similarity">
    <text evidence="10">Belongs to the protein kinase superfamily.</text>
</comment>
<keyword evidence="2" id="KW-1003">Cell membrane</keyword>
<dbReference type="Gene3D" id="3.30.200.20">
    <property type="entry name" value="Phosphorylase Kinase, domain 1"/>
    <property type="match status" value="1"/>
</dbReference>
<dbReference type="OMA" id="HLACKES"/>